<keyword evidence="3" id="KW-1003">Cell membrane</keyword>
<evidence type="ECO:0000256" key="7">
    <source>
        <dbReference type="ARBA" id="ARBA00023136"/>
    </source>
</evidence>
<comment type="caution">
    <text evidence="10">The sequence shown here is derived from an EMBL/GenBank/DDBJ whole genome shotgun (WGS) entry which is preliminary data.</text>
</comment>
<evidence type="ECO:0000256" key="6">
    <source>
        <dbReference type="ARBA" id="ARBA00022989"/>
    </source>
</evidence>
<feature type="transmembrane region" description="Helical" evidence="9">
    <location>
        <begin position="291"/>
        <end position="311"/>
    </location>
</feature>
<feature type="transmembrane region" description="Helical" evidence="9">
    <location>
        <begin position="173"/>
        <end position="195"/>
    </location>
</feature>
<dbReference type="Proteomes" id="UP000680815">
    <property type="component" value="Unassembled WGS sequence"/>
</dbReference>
<evidence type="ECO:0000256" key="4">
    <source>
        <dbReference type="ARBA" id="ARBA00022519"/>
    </source>
</evidence>
<feature type="transmembrane region" description="Helical" evidence="9">
    <location>
        <begin position="216"/>
        <end position="239"/>
    </location>
</feature>
<organism evidence="10 11">
    <name type="scientific">Roseomonas nitratireducens</name>
    <dbReference type="NCBI Taxonomy" id="2820810"/>
    <lineage>
        <taxon>Bacteria</taxon>
        <taxon>Pseudomonadati</taxon>
        <taxon>Pseudomonadota</taxon>
        <taxon>Alphaproteobacteria</taxon>
        <taxon>Acetobacterales</taxon>
        <taxon>Roseomonadaceae</taxon>
        <taxon>Roseomonas</taxon>
    </lineage>
</organism>
<evidence type="ECO:0000313" key="11">
    <source>
        <dbReference type="Proteomes" id="UP000680815"/>
    </source>
</evidence>
<comment type="subcellular location">
    <subcellularLocation>
        <location evidence="1">Cell inner membrane</location>
        <topology evidence="1">Multi-pass membrane protein</topology>
    </subcellularLocation>
</comment>
<feature type="transmembrane region" description="Helical" evidence="9">
    <location>
        <begin position="355"/>
        <end position="372"/>
    </location>
</feature>
<sequence length="381" mass="38784">MTQKGPAAAAALLLLAGAALLGGAEGWRQAALWGLGAAIGVALYHATFSFAGGFRALMVDGRGAALRAQMLMLAILVATMLPAIEAGAILGAPARGIVFPLGVAVVAGAFLFGVGMQIGGGCGSGTLYTAGGGSLRMLLTLAFFVVGATIAAWDAERWQGLPALPSMTLPGLVGLGPAIAGSLAIFAAVAALSWMMERRQHGAVEPLARPGGSLLAGPWPLLWGAVGLAVLNLATLWLAGRPWVITAAFPLWGSRVVEALGWDDPAFWAFWEDPTRAEAILRPLAAERTTVMDVGLMAGAMLAAALAGRFAPRLALPWRHAAASVLGGLLLGYGAVMASGCNISAYVAGIASGSLHGWGWILPALAGNWVGIRLRPAFGLS</sequence>
<feature type="transmembrane region" description="Helical" evidence="9">
    <location>
        <begin position="36"/>
        <end position="58"/>
    </location>
</feature>
<dbReference type="PANTHER" id="PTHR30574:SF1">
    <property type="entry name" value="SULPHUR TRANSPORT DOMAIN-CONTAINING PROTEIN"/>
    <property type="match status" value="1"/>
</dbReference>
<evidence type="ECO:0000256" key="3">
    <source>
        <dbReference type="ARBA" id="ARBA00022475"/>
    </source>
</evidence>
<evidence type="ECO:0000256" key="1">
    <source>
        <dbReference type="ARBA" id="ARBA00004429"/>
    </source>
</evidence>
<keyword evidence="6 9" id="KW-1133">Transmembrane helix</keyword>
<dbReference type="PANTHER" id="PTHR30574">
    <property type="entry name" value="INNER MEMBRANE PROTEIN YEDE"/>
    <property type="match status" value="1"/>
</dbReference>
<comment type="similarity">
    <text evidence="8">Belongs to the TsuA/YedE (TC 9.B.102) family.</text>
</comment>
<evidence type="ECO:0000313" key="10">
    <source>
        <dbReference type="EMBL" id="MBP0466624.1"/>
    </source>
</evidence>
<dbReference type="EMBL" id="JAGIYZ010000032">
    <property type="protein sequence ID" value="MBP0466624.1"/>
    <property type="molecule type" value="Genomic_DNA"/>
</dbReference>
<evidence type="ECO:0000256" key="2">
    <source>
        <dbReference type="ARBA" id="ARBA00022448"/>
    </source>
</evidence>
<dbReference type="Pfam" id="PF04143">
    <property type="entry name" value="Sulf_transp"/>
    <property type="match status" value="1"/>
</dbReference>
<feature type="transmembrane region" description="Helical" evidence="9">
    <location>
        <begin position="97"/>
        <end position="114"/>
    </location>
</feature>
<proteinExistence type="inferred from homology"/>
<evidence type="ECO:0000256" key="8">
    <source>
        <dbReference type="ARBA" id="ARBA00035655"/>
    </source>
</evidence>
<keyword evidence="4" id="KW-0997">Cell inner membrane</keyword>
<name>A0ABS4AZ43_9PROT</name>
<dbReference type="RefSeq" id="WP_209354012.1">
    <property type="nucleotide sequence ID" value="NZ_JAGIYZ010000032.1"/>
</dbReference>
<protein>
    <submittedName>
        <fullName evidence="10">YeeE/YedE family protein</fullName>
    </submittedName>
</protein>
<keyword evidence="11" id="KW-1185">Reference proteome</keyword>
<dbReference type="InterPro" id="IPR007272">
    <property type="entry name" value="Sulf_transp_TsuA/YedE"/>
</dbReference>
<reference evidence="10 11" key="1">
    <citation type="submission" date="2021-03" db="EMBL/GenBank/DDBJ databases">
        <authorList>
            <person name="So Y."/>
        </authorList>
    </citation>
    <scope>NUCLEOTIDE SEQUENCE [LARGE SCALE GENOMIC DNA]</scope>
    <source>
        <strain evidence="10 11">PWR1</strain>
    </source>
</reference>
<gene>
    <name evidence="10" type="ORF">J5Y09_22035</name>
</gene>
<keyword evidence="7 9" id="KW-0472">Membrane</keyword>
<feature type="transmembrane region" description="Helical" evidence="9">
    <location>
        <begin position="70"/>
        <end position="91"/>
    </location>
</feature>
<evidence type="ECO:0000256" key="9">
    <source>
        <dbReference type="SAM" id="Phobius"/>
    </source>
</evidence>
<feature type="transmembrane region" description="Helical" evidence="9">
    <location>
        <begin position="135"/>
        <end position="153"/>
    </location>
</feature>
<keyword evidence="2" id="KW-0813">Transport</keyword>
<feature type="transmembrane region" description="Helical" evidence="9">
    <location>
        <begin position="323"/>
        <end position="349"/>
    </location>
</feature>
<keyword evidence="5 9" id="KW-0812">Transmembrane</keyword>
<evidence type="ECO:0000256" key="5">
    <source>
        <dbReference type="ARBA" id="ARBA00022692"/>
    </source>
</evidence>
<accession>A0ABS4AZ43</accession>